<dbReference type="GO" id="GO:0006281">
    <property type="term" value="P:DNA repair"/>
    <property type="evidence" value="ECO:0007669"/>
    <property type="project" value="TreeGrafter"/>
</dbReference>
<dbReference type="InterPro" id="IPR041492">
    <property type="entry name" value="HAD_2"/>
</dbReference>
<dbReference type="GO" id="GO:0008967">
    <property type="term" value="F:phosphoglycolate phosphatase activity"/>
    <property type="evidence" value="ECO:0007669"/>
    <property type="project" value="TreeGrafter"/>
</dbReference>
<dbReference type="Pfam" id="PF13419">
    <property type="entry name" value="HAD_2"/>
    <property type="match status" value="1"/>
</dbReference>
<dbReference type="NCBIfam" id="TIGR01509">
    <property type="entry name" value="HAD-SF-IA-v3"/>
    <property type="match status" value="1"/>
</dbReference>
<dbReference type="RefSeq" id="WP_084117637.1">
    <property type="nucleotide sequence ID" value="NZ_FWXH01000029.1"/>
</dbReference>
<dbReference type="PANTHER" id="PTHR43434:SF1">
    <property type="entry name" value="PHOSPHOGLYCOLATE PHOSPHATASE"/>
    <property type="match status" value="1"/>
</dbReference>
<dbReference type="Gene3D" id="3.40.50.1000">
    <property type="entry name" value="HAD superfamily/HAD-like"/>
    <property type="match status" value="1"/>
</dbReference>
<protein>
    <submittedName>
        <fullName evidence="1">Beta-phosphoglucomutase</fullName>
    </submittedName>
</protein>
<sequence length="143" mass="15416">MKEVEGCIFDLDNVLVDSKNSTILPGVKRFLINLRVSGMKLAVASKKSNADVLNVLNIKDFFDVVLDSEDKTANSTPILLKTASELGLAPENCVIFDNSTDILDQAKRLNMSSIGVGVNIPCNSADKTIPNLSNVNSSILNFS</sequence>
<keyword evidence="2" id="KW-1185">Reference proteome</keyword>
<accession>A0A1W1XZ15</accession>
<dbReference type="InterPro" id="IPR006439">
    <property type="entry name" value="HAD-SF_hydro_IA"/>
</dbReference>
<organism evidence="1 2">
    <name type="scientific">Clostridium acidisoli DSM 12555</name>
    <dbReference type="NCBI Taxonomy" id="1121291"/>
    <lineage>
        <taxon>Bacteria</taxon>
        <taxon>Bacillati</taxon>
        <taxon>Bacillota</taxon>
        <taxon>Clostridia</taxon>
        <taxon>Eubacteriales</taxon>
        <taxon>Clostridiaceae</taxon>
        <taxon>Clostridium</taxon>
    </lineage>
</organism>
<dbReference type="SUPFAM" id="SSF56784">
    <property type="entry name" value="HAD-like"/>
    <property type="match status" value="1"/>
</dbReference>
<gene>
    <name evidence="1" type="ORF">SAMN02745134_03647</name>
</gene>
<dbReference type="OrthoDB" id="1906276at2"/>
<proteinExistence type="predicted"/>
<dbReference type="InterPro" id="IPR036412">
    <property type="entry name" value="HAD-like_sf"/>
</dbReference>
<dbReference type="Proteomes" id="UP000192468">
    <property type="component" value="Unassembled WGS sequence"/>
</dbReference>
<reference evidence="1 2" key="1">
    <citation type="submission" date="2017-04" db="EMBL/GenBank/DDBJ databases">
        <authorList>
            <person name="Afonso C.L."/>
            <person name="Miller P.J."/>
            <person name="Scott M.A."/>
            <person name="Spackman E."/>
            <person name="Goraichik I."/>
            <person name="Dimitrov K.M."/>
            <person name="Suarez D.L."/>
            <person name="Swayne D.E."/>
        </authorList>
    </citation>
    <scope>NUCLEOTIDE SEQUENCE [LARGE SCALE GENOMIC DNA]</scope>
    <source>
        <strain evidence="1 2">DSM 12555</strain>
    </source>
</reference>
<dbReference type="STRING" id="1121291.SAMN02745134_03647"/>
<dbReference type="InterPro" id="IPR050155">
    <property type="entry name" value="HAD-like_hydrolase_sf"/>
</dbReference>
<dbReference type="PANTHER" id="PTHR43434">
    <property type="entry name" value="PHOSPHOGLYCOLATE PHOSPHATASE"/>
    <property type="match status" value="1"/>
</dbReference>
<name>A0A1W1XZ15_9CLOT</name>
<dbReference type="AlphaFoldDB" id="A0A1W1XZ15"/>
<dbReference type="EMBL" id="FWXH01000029">
    <property type="protein sequence ID" value="SMC28748.1"/>
    <property type="molecule type" value="Genomic_DNA"/>
</dbReference>
<evidence type="ECO:0000313" key="1">
    <source>
        <dbReference type="EMBL" id="SMC28748.1"/>
    </source>
</evidence>
<evidence type="ECO:0000313" key="2">
    <source>
        <dbReference type="Proteomes" id="UP000192468"/>
    </source>
</evidence>
<dbReference type="InterPro" id="IPR023214">
    <property type="entry name" value="HAD_sf"/>
</dbReference>